<keyword evidence="4 7" id="KW-0812">Transmembrane</keyword>
<feature type="transmembrane region" description="Helical" evidence="7">
    <location>
        <begin position="260"/>
        <end position="281"/>
    </location>
</feature>
<accession>A0A1B2EQ19</accession>
<name>A0A1B2EQ19_9HYPH</name>
<evidence type="ECO:0000256" key="4">
    <source>
        <dbReference type="ARBA" id="ARBA00022692"/>
    </source>
</evidence>
<comment type="similarity">
    <text evidence="2">Belongs to the major facilitator superfamily.</text>
</comment>
<feature type="transmembrane region" description="Helical" evidence="7">
    <location>
        <begin position="316"/>
        <end position="339"/>
    </location>
</feature>
<dbReference type="SUPFAM" id="SSF103473">
    <property type="entry name" value="MFS general substrate transporter"/>
    <property type="match status" value="1"/>
</dbReference>
<evidence type="ECO:0000313" key="8">
    <source>
        <dbReference type="EMBL" id="ANY82049.1"/>
    </source>
</evidence>
<feature type="transmembrane region" description="Helical" evidence="7">
    <location>
        <begin position="380"/>
        <end position="402"/>
    </location>
</feature>
<protein>
    <submittedName>
        <fullName evidence="8">MFS transporter</fullName>
    </submittedName>
</protein>
<feature type="transmembrane region" description="Helical" evidence="7">
    <location>
        <begin position="12"/>
        <end position="33"/>
    </location>
</feature>
<sequence>MSAAATRIGRALGSPMAIVLSIGGLYVGQSIVGGVTFTALPSVLRDRGLPLDQIGLTYLAILPWVLKFLWAPMIERYRLPPIGHSRSRSIVFVGGLITAVCFVAAAGIGPTSFVSLMAVFIVVAFAASTVDIACDGHAVESLSERYHGWGNAAQVGGAYLGSAIGSGLFLVLVARVDWAQAMIVMAIMLVQLGLPFVLSPPITPTSARLHKPSLRDALNRSEMRMGLALSALYALSQKWGLVMLGPFLVDSGLDLDSLGIVNGVGGMIVGFGSALLGGALVRLWGARVVMVLALVLQAMALAGLATAAWTEGTSQWLLLALALASSSAILALGFVALYAQFMGLSDPRQAGIDFTLLQCMDALVSMIGGIGAGWIAQNFGYGACFGLAASLIVLAIGPVAILSRRVSAPIAGQANAQRLQPLPQHS</sequence>
<dbReference type="CDD" id="cd17485">
    <property type="entry name" value="MFS_MFSD3"/>
    <property type="match status" value="1"/>
</dbReference>
<dbReference type="OrthoDB" id="9787815at2"/>
<feature type="transmembrane region" description="Helical" evidence="7">
    <location>
        <begin position="351"/>
        <end position="374"/>
    </location>
</feature>
<evidence type="ECO:0000256" key="6">
    <source>
        <dbReference type="ARBA" id="ARBA00023136"/>
    </source>
</evidence>
<feature type="transmembrane region" description="Helical" evidence="7">
    <location>
        <begin position="90"/>
        <end position="108"/>
    </location>
</feature>
<evidence type="ECO:0000256" key="2">
    <source>
        <dbReference type="ARBA" id="ARBA00008335"/>
    </source>
</evidence>
<dbReference type="GO" id="GO:0016020">
    <property type="term" value="C:membrane"/>
    <property type="evidence" value="ECO:0007669"/>
    <property type="project" value="UniProtKB-SubCell"/>
</dbReference>
<feature type="transmembrane region" description="Helical" evidence="7">
    <location>
        <begin position="182"/>
        <end position="204"/>
    </location>
</feature>
<dbReference type="KEGG" id="moc:BB934_25040"/>
<dbReference type="PANTHER" id="PTHR12778">
    <property type="entry name" value="SOLUTE CARRIER FAMILY 33 ACETYL-COA TRANSPORTER -RELATED"/>
    <property type="match status" value="1"/>
</dbReference>
<dbReference type="AlphaFoldDB" id="A0A1B2EQ19"/>
<feature type="transmembrane region" description="Helical" evidence="7">
    <location>
        <begin position="225"/>
        <end position="248"/>
    </location>
</feature>
<dbReference type="GO" id="GO:0022857">
    <property type="term" value="F:transmembrane transporter activity"/>
    <property type="evidence" value="ECO:0007669"/>
    <property type="project" value="InterPro"/>
</dbReference>
<gene>
    <name evidence="8" type="ORF">BB934_25040</name>
</gene>
<feature type="transmembrane region" description="Helical" evidence="7">
    <location>
        <begin position="155"/>
        <end position="176"/>
    </location>
</feature>
<evidence type="ECO:0000256" key="5">
    <source>
        <dbReference type="ARBA" id="ARBA00022989"/>
    </source>
</evidence>
<evidence type="ECO:0000256" key="1">
    <source>
        <dbReference type="ARBA" id="ARBA00004141"/>
    </source>
</evidence>
<dbReference type="PANTHER" id="PTHR12778:SF10">
    <property type="entry name" value="MAJOR FACILITATOR SUPERFAMILY DOMAIN-CONTAINING PROTEIN 3"/>
    <property type="match status" value="1"/>
</dbReference>
<keyword evidence="5 7" id="KW-1133">Transmembrane helix</keyword>
<proteinExistence type="inferred from homology"/>
<feature type="transmembrane region" description="Helical" evidence="7">
    <location>
        <begin position="53"/>
        <end position="70"/>
    </location>
</feature>
<organism evidence="8">
    <name type="scientific">Microvirga ossetica</name>
    <dbReference type="NCBI Taxonomy" id="1882682"/>
    <lineage>
        <taxon>Bacteria</taxon>
        <taxon>Pseudomonadati</taxon>
        <taxon>Pseudomonadota</taxon>
        <taxon>Alphaproteobacteria</taxon>
        <taxon>Hyphomicrobiales</taxon>
        <taxon>Methylobacteriaceae</taxon>
        <taxon>Microvirga</taxon>
    </lineage>
</organism>
<evidence type="ECO:0000256" key="3">
    <source>
        <dbReference type="ARBA" id="ARBA00022448"/>
    </source>
</evidence>
<dbReference type="Gene3D" id="1.20.1250.20">
    <property type="entry name" value="MFS general substrate transporter like domains"/>
    <property type="match status" value="2"/>
</dbReference>
<dbReference type="RefSeq" id="WP_099513209.1">
    <property type="nucleotide sequence ID" value="NZ_CP016616.1"/>
</dbReference>
<keyword evidence="6 7" id="KW-0472">Membrane</keyword>
<feature type="transmembrane region" description="Helical" evidence="7">
    <location>
        <begin position="288"/>
        <end position="310"/>
    </location>
</feature>
<dbReference type="EMBL" id="CP016616">
    <property type="protein sequence ID" value="ANY82049.1"/>
    <property type="molecule type" value="Genomic_DNA"/>
</dbReference>
<dbReference type="Pfam" id="PF07690">
    <property type="entry name" value="MFS_1"/>
    <property type="match status" value="1"/>
</dbReference>
<reference evidence="8" key="1">
    <citation type="submission" date="2016-07" db="EMBL/GenBank/DDBJ databases">
        <title>Microvirga ossetica sp. nov. a new species of rhizobia isolated from root nodules of the legume species Vicia alpestris Steven originated from North Ossetia region in the Caucasus.</title>
        <authorList>
            <person name="Safronova V.I."/>
            <person name="Kuznetsova I.G."/>
            <person name="Sazanova A.L."/>
            <person name="Belimov A."/>
            <person name="Andronov E."/>
            <person name="Osledkin Y.S."/>
            <person name="Onishchuk O.P."/>
            <person name="Kurchak O.N."/>
            <person name="Shaposhnikov A.I."/>
            <person name="Willems A."/>
            <person name="Tikhonovich I.A."/>
        </authorList>
    </citation>
    <scope>NUCLEOTIDE SEQUENCE [LARGE SCALE GENOMIC DNA]</scope>
    <source>
        <strain evidence="8">V5/3M</strain>
    </source>
</reference>
<dbReference type="InterPro" id="IPR004752">
    <property type="entry name" value="AmpG_permease/AT-1"/>
</dbReference>
<keyword evidence="3" id="KW-0813">Transport</keyword>
<dbReference type="InterPro" id="IPR011701">
    <property type="entry name" value="MFS"/>
</dbReference>
<feature type="transmembrane region" description="Helical" evidence="7">
    <location>
        <begin position="114"/>
        <end position="134"/>
    </location>
</feature>
<comment type="subcellular location">
    <subcellularLocation>
        <location evidence="1">Membrane</location>
        <topology evidence="1">Multi-pass membrane protein</topology>
    </subcellularLocation>
</comment>
<dbReference type="InterPro" id="IPR036259">
    <property type="entry name" value="MFS_trans_sf"/>
</dbReference>
<evidence type="ECO:0000256" key="7">
    <source>
        <dbReference type="SAM" id="Phobius"/>
    </source>
</evidence>